<evidence type="ECO:0000256" key="12">
    <source>
        <dbReference type="SAM" id="SignalP"/>
    </source>
</evidence>
<name>A0A550C8A3_9AGAR</name>
<keyword evidence="3 11" id="KW-0808">Transferase</keyword>
<dbReference type="Proteomes" id="UP000320762">
    <property type="component" value="Unassembled WGS sequence"/>
</dbReference>
<feature type="signal peptide" evidence="12">
    <location>
        <begin position="1"/>
        <end position="28"/>
    </location>
</feature>
<dbReference type="AlphaFoldDB" id="A0A550C8A3"/>
<dbReference type="PANTHER" id="PTHR12001:SF69">
    <property type="entry name" value="ALL TRANS-POLYPRENYL-DIPHOSPHATE SYNTHASE PDSS1"/>
    <property type="match status" value="1"/>
</dbReference>
<evidence type="ECO:0000256" key="3">
    <source>
        <dbReference type="ARBA" id="ARBA00022679"/>
    </source>
</evidence>
<sequence length="382" mass="41487">MSWQGLLSAFKSIISFTMLAALMPSSAATTQSLPLPQLPKLSPEEEMLALQETLARYIKGMRETFIQDLSTSNDLLTEVSQFYAKRPSKLFRPRLIFLTALAVNASVGGREVLPHQVRLAEIVEMIHVVSLLHDDVIDESDTRRGDVSAPSKFGNKNSILAGDFVLGRAMSLIAALENFDAMREIAGVVTTLVEGEIIQAEDSSALGEKARAGQAADQWGSYMERMFLKTGSLFARALRSTAMLSGLPSDDERVDAVGQYGTELGLAFQIIDDALDFKETSVDSAGKPTGAVDLSLGLITAPVFYALEERPELGPYVSRKCSQPGDADEVVRIVRETSALPRTFALAAQHAEKAREALQVLPRTAARDALEGLTLKVLSRDK</sequence>
<evidence type="ECO:0000256" key="5">
    <source>
        <dbReference type="ARBA" id="ARBA00022842"/>
    </source>
</evidence>
<dbReference type="SUPFAM" id="SSF48576">
    <property type="entry name" value="Terpenoid synthases"/>
    <property type="match status" value="1"/>
</dbReference>
<dbReference type="GO" id="GO:0006744">
    <property type="term" value="P:ubiquinone biosynthetic process"/>
    <property type="evidence" value="ECO:0007669"/>
    <property type="project" value="TreeGrafter"/>
</dbReference>
<evidence type="ECO:0000256" key="11">
    <source>
        <dbReference type="RuleBase" id="RU004466"/>
    </source>
</evidence>
<evidence type="ECO:0000256" key="9">
    <source>
        <dbReference type="ARBA" id="ARBA00032448"/>
    </source>
</evidence>
<dbReference type="GO" id="GO:0004659">
    <property type="term" value="F:prenyltransferase activity"/>
    <property type="evidence" value="ECO:0007669"/>
    <property type="project" value="InterPro"/>
</dbReference>
<dbReference type="PANTHER" id="PTHR12001">
    <property type="entry name" value="GERANYLGERANYL PYROPHOSPHATE SYNTHASE"/>
    <property type="match status" value="1"/>
</dbReference>
<dbReference type="Pfam" id="PF00348">
    <property type="entry name" value="polyprenyl_synt"/>
    <property type="match status" value="1"/>
</dbReference>
<comment type="cofactor">
    <cofactor evidence="1">
        <name>Mg(2+)</name>
        <dbReference type="ChEBI" id="CHEBI:18420"/>
    </cofactor>
</comment>
<evidence type="ECO:0000313" key="13">
    <source>
        <dbReference type="EMBL" id="TRM61019.1"/>
    </source>
</evidence>
<evidence type="ECO:0000256" key="8">
    <source>
        <dbReference type="ARBA" id="ARBA00032424"/>
    </source>
</evidence>
<dbReference type="SFLD" id="SFLDS00005">
    <property type="entry name" value="Isoprenoid_Synthase_Type_I"/>
    <property type="match status" value="1"/>
</dbReference>
<evidence type="ECO:0000256" key="4">
    <source>
        <dbReference type="ARBA" id="ARBA00022723"/>
    </source>
</evidence>
<dbReference type="GO" id="GO:1990234">
    <property type="term" value="C:transferase complex"/>
    <property type="evidence" value="ECO:0007669"/>
    <property type="project" value="TreeGrafter"/>
</dbReference>
<organism evidence="13 14">
    <name type="scientific">Schizophyllum amplum</name>
    <dbReference type="NCBI Taxonomy" id="97359"/>
    <lineage>
        <taxon>Eukaryota</taxon>
        <taxon>Fungi</taxon>
        <taxon>Dikarya</taxon>
        <taxon>Basidiomycota</taxon>
        <taxon>Agaricomycotina</taxon>
        <taxon>Agaricomycetes</taxon>
        <taxon>Agaricomycetidae</taxon>
        <taxon>Agaricales</taxon>
        <taxon>Schizophyllaceae</taxon>
        <taxon>Schizophyllum</taxon>
    </lineage>
</organism>
<dbReference type="InterPro" id="IPR033749">
    <property type="entry name" value="Polyprenyl_synt_CS"/>
</dbReference>
<reference evidence="13 14" key="1">
    <citation type="journal article" date="2019" name="New Phytol.">
        <title>Comparative genomics reveals unique wood-decay strategies and fruiting body development in the Schizophyllaceae.</title>
        <authorList>
            <person name="Almasi E."/>
            <person name="Sahu N."/>
            <person name="Krizsan K."/>
            <person name="Balint B."/>
            <person name="Kovacs G.M."/>
            <person name="Kiss B."/>
            <person name="Cseklye J."/>
            <person name="Drula E."/>
            <person name="Henrissat B."/>
            <person name="Nagy I."/>
            <person name="Chovatia M."/>
            <person name="Adam C."/>
            <person name="LaButti K."/>
            <person name="Lipzen A."/>
            <person name="Riley R."/>
            <person name="Grigoriev I.V."/>
            <person name="Nagy L.G."/>
        </authorList>
    </citation>
    <scope>NUCLEOTIDE SEQUENCE [LARGE SCALE GENOMIC DNA]</scope>
    <source>
        <strain evidence="13 14">NL-1724</strain>
    </source>
</reference>
<keyword evidence="6" id="KW-0414">Isoprene biosynthesis</keyword>
<dbReference type="PROSITE" id="PS00723">
    <property type="entry name" value="POLYPRENYL_SYNTHASE_1"/>
    <property type="match status" value="1"/>
</dbReference>
<protein>
    <recommendedName>
        <fullName evidence="10">(2E,6E)-farnesyl diphosphate synthase</fullName>
    </recommendedName>
    <alternativeName>
        <fullName evidence="9">Dimethylallyltranstransferase</fullName>
    </alternativeName>
    <alternativeName>
        <fullName evidence="8">Farnesyl diphosphate synthase</fullName>
    </alternativeName>
    <alternativeName>
        <fullName evidence="7">Geranyltranstransferase</fullName>
    </alternativeName>
</protein>
<dbReference type="CDD" id="cd00685">
    <property type="entry name" value="Trans_IPPS_HT"/>
    <property type="match status" value="1"/>
</dbReference>
<dbReference type="GO" id="GO:0046872">
    <property type="term" value="F:metal ion binding"/>
    <property type="evidence" value="ECO:0007669"/>
    <property type="project" value="UniProtKB-KW"/>
</dbReference>
<dbReference type="GO" id="GO:0008299">
    <property type="term" value="P:isoprenoid biosynthetic process"/>
    <property type="evidence" value="ECO:0007669"/>
    <property type="project" value="UniProtKB-KW"/>
</dbReference>
<keyword evidence="12" id="KW-0732">Signal</keyword>
<dbReference type="OrthoDB" id="9927103at2759"/>
<evidence type="ECO:0000256" key="10">
    <source>
        <dbReference type="ARBA" id="ARBA00032873"/>
    </source>
</evidence>
<keyword evidence="4" id="KW-0479">Metal-binding</keyword>
<evidence type="ECO:0000313" key="14">
    <source>
        <dbReference type="Proteomes" id="UP000320762"/>
    </source>
</evidence>
<comment type="similarity">
    <text evidence="2 11">Belongs to the FPP/GGPP synthase family.</text>
</comment>
<evidence type="ECO:0000256" key="2">
    <source>
        <dbReference type="ARBA" id="ARBA00006706"/>
    </source>
</evidence>
<dbReference type="InterPro" id="IPR000092">
    <property type="entry name" value="Polyprenyl_synt"/>
</dbReference>
<proteinExistence type="inferred from homology"/>
<feature type="chain" id="PRO_5022140856" description="(2E,6E)-farnesyl diphosphate synthase" evidence="12">
    <location>
        <begin position="29"/>
        <end position="382"/>
    </location>
</feature>
<comment type="caution">
    <text evidence="13">The sequence shown here is derived from an EMBL/GenBank/DDBJ whole genome shotgun (WGS) entry which is preliminary data.</text>
</comment>
<accession>A0A550C8A3</accession>
<dbReference type="EMBL" id="VDMD01000018">
    <property type="protein sequence ID" value="TRM61019.1"/>
    <property type="molecule type" value="Genomic_DNA"/>
</dbReference>
<keyword evidence="14" id="KW-1185">Reference proteome</keyword>
<evidence type="ECO:0000256" key="6">
    <source>
        <dbReference type="ARBA" id="ARBA00023229"/>
    </source>
</evidence>
<gene>
    <name evidence="13" type="ORF">BD626DRAFT_460243</name>
</gene>
<evidence type="ECO:0000256" key="1">
    <source>
        <dbReference type="ARBA" id="ARBA00001946"/>
    </source>
</evidence>
<keyword evidence="5" id="KW-0460">Magnesium</keyword>
<dbReference type="STRING" id="97359.A0A550C8A3"/>
<evidence type="ECO:0000256" key="7">
    <source>
        <dbReference type="ARBA" id="ARBA00032380"/>
    </source>
</evidence>
<dbReference type="Gene3D" id="1.10.600.10">
    <property type="entry name" value="Farnesyl Diphosphate Synthase"/>
    <property type="match status" value="1"/>
</dbReference>
<dbReference type="InterPro" id="IPR008949">
    <property type="entry name" value="Isoprenoid_synthase_dom_sf"/>
</dbReference>